<evidence type="ECO:0000313" key="2">
    <source>
        <dbReference type="EMBL" id="KYC48652.1"/>
    </source>
</evidence>
<evidence type="ECO:0000313" key="3">
    <source>
        <dbReference type="EMBL" id="KYC51143.1"/>
    </source>
</evidence>
<dbReference type="Proteomes" id="UP000092401">
    <property type="component" value="Unassembled WGS sequence"/>
</dbReference>
<reference evidence="4 5" key="1">
    <citation type="journal article" date="2016" name="ISME J.">
        <title>Chasing the elusive Euryarchaeota class WSA2: genomes reveal a uniquely fastidious methyl-reducing methanogen.</title>
        <authorList>
            <person name="Nobu M.K."/>
            <person name="Narihiro T."/>
            <person name="Kuroda K."/>
            <person name="Mei R."/>
            <person name="Liu W.T."/>
        </authorList>
    </citation>
    <scope>NUCLEOTIDE SEQUENCE [LARGE SCALE GENOMIC DNA]</scope>
    <source>
        <strain evidence="1">B03fssc0709_Meth_Bin005</strain>
        <strain evidence="2">B15fssc0709_Meth_Bin003</strain>
        <strain evidence="3">BMIXfssc0709_Meth_Bin006</strain>
    </source>
</reference>
<evidence type="ECO:0008006" key="6">
    <source>
        <dbReference type="Google" id="ProtNLM"/>
    </source>
</evidence>
<name>A0A150IHZ3_9EURY</name>
<accession>A0A150IUM7</accession>
<protein>
    <recommendedName>
        <fullName evidence="6">L-2-amino-thiazoline-4-carboxylic acid hydrolase</fullName>
    </recommendedName>
</protein>
<dbReference type="Proteomes" id="UP000092403">
    <property type="component" value="Unassembled WGS sequence"/>
</dbReference>
<dbReference type="AlphaFoldDB" id="A0A150IHZ3"/>
<accession>A0A150IHZ3</accession>
<gene>
    <name evidence="1" type="ORF">APG10_01617</name>
    <name evidence="2" type="ORF">APG11_00162</name>
    <name evidence="3" type="ORF">APG12_00269</name>
</gene>
<proteinExistence type="predicted"/>
<evidence type="ECO:0000313" key="5">
    <source>
        <dbReference type="Proteomes" id="UP000092401"/>
    </source>
</evidence>
<dbReference type="EMBL" id="LNJC01000003">
    <property type="protein sequence ID" value="KYC51143.1"/>
    <property type="molecule type" value="Genomic_DNA"/>
</dbReference>
<dbReference type="Proteomes" id="UP000091929">
    <property type="component" value="Unassembled WGS sequence"/>
</dbReference>
<sequence length="169" mass="19478">MSEECKDQEKKIEAVMTVMNAWVYGIEKTANNFFGKPEAFYRQWIIISIRPFISKWKELGAEFKYDLEGFEAAKMYVDEVSKTGFMNGADHEIEGDSENFVYTVNKCPYNEHCNMLVTDDKVEKLACLRAMAIIGAIENSKPGESKKWEYKPLFKNGGPCVIEFKKIKK</sequence>
<evidence type="ECO:0000313" key="4">
    <source>
        <dbReference type="Proteomes" id="UP000091929"/>
    </source>
</evidence>
<accession>A0A150J1N3</accession>
<evidence type="ECO:0000313" key="1">
    <source>
        <dbReference type="EMBL" id="KYC44567.1"/>
    </source>
</evidence>
<dbReference type="EMBL" id="LNGE01000055">
    <property type="protein sequence ID" value="KYC44567.1"/>
    <property type="molecule type" value="Genomic_DNA"/>
</dbReference>
<organism evidence="1 5">
    <name type="scientific">Candidatus Methanofastidiosum methylothiophilum</name>
    <dbReference type="NCBI Taxonomy" id="1705564"/>
    <lineage>
        <taxon>Archaea</taxon>
        <taxon>Methanobacteriati</taxon>
        <taxon>Methanobacteriota</taxon>
        <taxon>Stenosarchaea group</taxon>
        <taxon>Candidatus Methanofastidiosia</taxon>
        <taxon>Candidatus Methanofastidiosales</taxon>
        <taxon>Candidatus Methanofastidiosaceae</taxon>
        <taxon>Candidatus Methanofastidiosum</taxon>
    </lineage>
</organism>
<comment type="caution">
    <text evidence="1">The sequence shown here is derived from an EMBL/GenBank/DDBJ whole genome shotgun (WGS) entry which is preliminary data.</text>
</comment>
<dbReference type="EMBL" id="LNGF01000002">
    <property type="protein sequence ID" value="KYC48652.1"/>
    <property type="molecule type" value="Genomic_DNA"/>
</dbReference>